<dbReference type="EMBL" id="KN837311">
    <property type="protein sequence ID" value="KIJ28266.1"/>
    <property type="molecule type" value="Genomic_DNA"/>
</dbReference>
<protein>
    <submittedName>
        <fullName evidence="2">Unplaced genomic scaffold SPHSTscaffold_236, whole genome shotgun sequence</fullName>
    </submittedName>
</protein>
<dbReference type="HOGENOM" id="CLU_2160025_0_0_1"/>
<feature type="compositionally biased region" description="Polar residues" evidence="1">
    <location>
        <begin position="45"/>
        <end position="65"/>
    </location>
</feature>
<proteinExistence type="predicted"/>
<accession>A0A0C9USD2</accession>
<name>A0A0C9USD2_SPHS4</name>
<sequence>MLLSDIKLTIADFLPRFLRLSALVTMELSREARGKEPEAVDDASTPVNMESSPSESGTTSKQAQPSRAWFALLCGLITRAVLEGYVARGWKGAEYAEILMGVGLGIQGVGT</sequence>
<evidence type="ECO:0000313" key="2">
    <source>
        <dbReference type="EMBL" id="KIJ28266.1"/>
    </source>
</evidence>
<feature type="region of interest" description="Disordered" evidence="1">
    <location>
        <begin position="29"/>
        <end position="65"/>
    </location>
</feature>
<dbReference type="AlphaFoldDB" id="A0A0C9USD2"/>
<reference evidence="2 3" key="1">
    <citation type="submission" date="2014-06" db="EMBL/GenBank/DDBJ databases">
        <title>Evolutionary Origins and Diversification of the Mycorrhizal Mutualists.</title>
        <authorList>
            <consortium name="DOE Joint Genome Institute"/>
            <consortium name="Mycorrhizal Genomics Consortium"/>
            <person name="Kohler A."/>
            <person name="Kuo A."/>
            <person name="Nagy L.G."/>
            <person name="Floudas D."/>
            <person name="Copeland A."/>
            <person name="Barry K.W."/>
            <person name="Cichocki N."/>
            <person name="Veneault-Fourrey C."/>
            <person name="LaButti K."/>
            <person name="Lindquist E.A."/>
            <person name="Lipzen A."/>
            <person name="Lundell T."/>
            <person name="Morin E."/>
            <person name="Murat C."/>
            <person name="Riley R."/>
            <person name="Ohm R."/>
            <person name="Sun H."/>
            <person name="Tunlid A."/>
            <person name="Henrissat B."/>
            <person name="Grigoriev I.V."/>
            <person name="Hibbett D.S."/>
            <person name="Martin F."/>
        </authorList>
    </citation>
    <scope>NUCLEOTIDE SEQUENCE [LARGE SCALE GENOMIC DNA]</scope>
    <source>
        <strain evidence="2 3">SS14</strain>
    </source>
</reference>
<feature type="compositionally biased region" description="Basic and acidic residues" evidence="1">
    <location>
        <begin position="29"/>
        <end position="38"/>
    </location>
</feature>
<dbReference type="OrthoDB" id="2534923at2759"/>
<evidence type="ECO:0000313" key="3">
    <source>
        <dbReference type="Proteomes" id="UP000054279"/>
    </source>
</evidence>
<keyword evidence="3" id="KW-1185">Reference proteome</keyword>
<dbReference type="Proteomes" id="UP000054279">
    <property type="component" value="Unassembled WGS sequence"/>
</dbReference>
<gene>
    <name evidence="2" type="ORF">M422DRAFT_270504</name>
</gene>
<organism evidence="2 3">
    <name type="scientific">Sphaerobolus stellatus (strain SS14)</name>
    <dbReference type="NCBI Taxonomy" id="990650"/>
    <lineage>
        <taxon>Eukaryota</taxon>
        <taxon>Fungi</taxon>
        <taxon>Dikarya</taxon>
        <taxon>Basidiomycota</taxon>
        <taxon>Agaricomycotina</taxon>
        <taxon>Agaricomycetes</taxon>
        <taxon>Phallomycetidae</taxon>
        <taxon>Geastrales</taxon>
        <taxon>Sphaerobolaceae</taxon>
        <taxon>Sphaerobolus</taxon>
    </lineage>
</organism>
<evidence type="ECO:0000256" key="1">
    <source>
        <dbReference type="SAM" id="MobiDB-lite"/>
    </source>
</evidence>